<gene>
    <name evidence="1" type="ORF">GCM10009097_42930</name>
</gene>
<dbReference type="EMBL" id="BAAAEN010000019">
    <property type="protein sequence ID" value="GAA0520784.1"/>
    <property type="molecule type" value="Genomic_DNA"/>
</dbReference>
<accession>A0ABN1CK77</accession>
<keyword evidence="2" id="KW-1185">Reference proteome</keyword>
<dbReference type="Proteomes" id="UP001501706">
    <property type="component" value="Unassembled WGS sequence"/>
</dbReference>
<proteinExistence type="predicted"/>
<reference evidence="1 2" key="1">
    <citation type="journal article" date="2019" name="Int. J. Syst. Evol. Microbiol.">
        <title>The Global Catalogue of Microorganisms (GCM) 10K type strain sequencing project: providing services to taxonomists for standard genome sequencing and annotation.</title>
        <authorList>
            <consortium name="The Broad Institute Genomics Platform"/>
            <consortium name="The Broad Institute Genome Sequencing Center for Infectious Disease"/>
            <person name="Wu L."/>
            <person name="Ma J."/>
        </authorList>
    </citation>
    <scope>NUCLEOTIDE SEQUENCE [LARGE SCALE GENOMIC DNA]</scope>
    <source>
        <strain evidence="1 2">JCM 14330</strain>
    </source>
</reference>
<protein>
    <submittedName>
        <fullName evidence="1">Uncharacterized protein</fullName>
    </submittedName>
</protein>
<evidence type="ECO:0000313" key="2">
    <source>
        <dbReference type="Proteomes" id="UP001501706"/>
    </source>
</evidence>
<name>A0ABN1CK77_9BURK</name>
<sequence length="134" mass="15318">MQFDEPAQAVQAALHVGENIEVELTAVLWIERETHPSRASLVQFAAQFRRTVTPETHHGQIASGGLLYRVHVHFVVETMGIGMNDETVIDAQSRVHLQSMFERRVWRCVFALARIWKAALRPQDVEMRIPGSFR</sequence>
<comment type="caution">
    <text evidence="1">The sequence shown here is derived from an EMBL/GenBank/DDBJ whole genome shotgun (WGS) entry which is preliminary data.</text>
</comment>
<organism evidence="1 2">
    <name type="scientific">Pigmentiphaga daeguensis</name>
    <dbReference type="NCBI Taxonomy" id="414049"/>
    <lineage>
        <taxon>Bacteria</taxon>
        <taxon>Pseudomonadati</taxon>
        <taxon>Pseudomonadota</taxon>
        <taxon>Betaproteobacteria</taxon>
        <taxon>Burkholderiales</taxon>
        <taxon>Alcaligenaceae</taxon>
        <taxon>Pigmentiphaga</taxon>
    </lineage>
</organism>
<evidence type="ECO:0000313" key="1">
    <source>
        <dbReference type="EMBL" id="GAA0520784.1"/>
    </source>
</evidence>